<proteinExistence type="predicted"/>
<accession>A0ABY6P5J3</accession>
<dbReference type="EMBL" id="CP110615">
    <property type="protein sequence ID" value="UZJ26616.1"/>
    <property type="molecule type" value="Genomic_DNA"/>
</dbReference>
<dbReference type="RefSeq" id="WP_265384720.1">
    <property type="nucleotide sequence ID" value="NZ_CP110615.1"/>
</dbReference>
<keyword evidence="2" id="KW-1185">Reference proteome</keyword>
<evidence type="ECO:0000313" key="1">
    <source>
        <dbReference type="EMBL" id="UZJ26616.1"/>
    </source>
</evidence>
<name>A0ABY6P5J3_9NOCA</name>
<evidence type="ECO:0000313" key="2">
    <source>
        <dbReference type="Proteomes" id="UP001164965"/>
    </source>
</evidence>
<dbReference type="Proteomes" id="UP001164965">
    <property type="component" value="Chromosome"/>
</dbReference>
<organism evidence="1 2">
    <name type="scientific">Rhodococcus antarcticus</name>
    <dbReference type="NCBI Taxonomy" id="2987751"/>
    <lineage>
        <taxon>Bacteria</taxon>
        <taxon>Bacillati</taxon>
        <taxon>Actinomycetota</taxon>
        <taxon>Actinomycetes</taxon>
        <taxon>Mycobacteriales</taxon>
        <taxon>Nocardiaceae</taxon>
        <taxon>Rhodococcus</taxon>
    </lineage>
</organism>
<sequence>MLDTVRKLFARGEVDVLDPARDDLVVVVQGFDEVEACSTALERSRTWVPAGQAVLRHHLVLPEVGREQAAATAAQDGYAPTDRTDGSGADLVLARVQVLDALHCSQERSRMAGLAQRLGGHVLGWDALQPPAPGPGAVGR</sequence>
<reference evidence="1" key="1">
    <citation type="submission" date="2022-10" db="EMBL/GenBank/DDBJ databases">
        <title>Rhodococcus sp.75.</title>
        <authorList>
            <person name="Sun M."/>
        </authorList>
    </citation>
    <scope>NUCLEOTIDE SEQUENCE</scope>
    <source>
        <strain evidence="1">75</strain>
    </source>
</reference>
<protein>
    <submittedName>
        <fullName evidence="1">Uncharacterized protein</fullName>
    </submittedName>
</protein>
<gene>
    <name evidence="1" type="ORF">RHODO2019_10095</name>
</gene>